<dbReference type="GO" id="GO:0000815">
    <property type="term" value="C:ESCRT III complex"/>
    <property type="evidence" value="ECO:0007669"/>
    <property type="project" value="TreeGrafter"/>
</dbReference>
<dbReference type="PANTHER" id="PTHR22761">
    <property type="entry name" value="CHARGED MULTIVESICULAR BODY PROTEIN"/>
    <property type="match status" value="1"/>
</dbReference>
<dbReference type="OrthoDB" id="441172at2759"/>
<dbReference type="PANTHER" id="PTHR22761:SF96">
    <property type="entry name" value="BCDNA.GH08385"/>
    <property type="match status" value="1"/>
</dbReference>
<dbReference type="GO" id="GO:0009898">
    <property type="term" value="C:cytoplasmic side of plasma membrane"/>
    <property type="evidence" value="ECO:0007669"/>
    <property type="project" value="TreeGrafter"/>
</dbReference>
<evidence type="ECO:0000256" key="1">
    <source>
        <dbReference type="SAM" id="MobiDB-lite"/>
    </source>
</evidence>
<dbReference type="Gramene" id="EME26663">
    <property type="protein sequence ID" value="EME26663"/>
    <property type="gene ID" value="Gasu_56720"/>
</dbReference>
<dbReference type="RefSeq" id="XP_005703183.1">
    <property type="nucleotide sequence ID" value="XM_005703126.1"/>
</dbReference>
<proteinExistence type="predicted"/>
<feature type="region of interest" description="Disordered" evidence="1">
    <location>
        <begin position="433"/>
        <end position="452"/>
    </location>
</feature>
<dbReference type="EMBL" id="KB454544">
    <property type="protein sequence ID" value="EME26663.1"/>
    <property type="molecule type" value="Genomic_DNA"/>
</dbReference>
<feature type="compositionally biased region" description="Basic and acidic residues" evidence="1">
    <location>
        <begin position="433"/>
        <end position="442"/>
    </location>
</feature>
<name>M2XSK2_GALSU</name>
<dbReference type="OMA" id="TESAPWI"/>
<dbReference type="KEGG" id="gsl:Gasu_56720"/>
<protein>
    <recommendedName>
        <fullName evidence="4">Charged multivesicular body protein 7</fullName>
    </recommendedName>
</protein>
<evidence type="ECO:0000313" key="2">
    <source>
        <dbReference type="EMBL" id="EME26663.1"/>
    </source>
</evidence>
<evidence type="ECO:0008006" key="4">
    <source>
        <dbReference type="Google" id="ProtNLM"/>
    </source>
</evidence>
<evidence type="ECO:0000313" key="3">
    <source>
        <dbReference type="Proteomes" id="UP000030680"/>
    </source>
</evidence>
<reference evidence="3" key="1">
    <citation type="journal article" date="2013" name="Science">
        <title>Gene transfer from bacteria and archaea facilitated evolution of an extremophilic eukaryote.</title>
        <authorList>
            <person name="Schonknecht G."/>
            <person name="Chen W.H."/>
            <person name="Ternes C.M."/>
            <person name="Barbier G.G."/>
            <person name="Shrestha R.P."/>
            <person name="Stanke M."/>
            <person name="Brautigam A."/>
            <person name="Baker B.J."/>
            <person name="Banfield J.F."/>
            <person name="Garavito R.M."/>
            <person name="Carr K."/>
            <person name="Wilkerson C."/>
            <person name="Rensing S.A."/>
            <person name="Gagneul D."/>
            <person name="Dickenson N.E."/>
            <person name="Oesterhelt C."/>
            <person name="Lercher M.J."/>
            <person name="Weber A.P."/>
        </authorList>
    </citation>
    <scope>NUCLEOTIDE SEQUENCE [LARGE SCALE GENOMIC DNA]</scope>
    <source>
        <strain evidence="3">074W</strain>
    </source>
</reference>
<gene>
    <name evidence="2" type="ORF">Gasu_56720</name>
</gene>
<dbReference type="InterPro" id="IPR005024">
    <property type="entry name" value="Snf7_fam"/>
</dbReference>
<dbReference type="GeneID" id="17085626"/>
<dbReference type="AlphaFoldDB" id="M2XSK2"/>
<dbReference type="GO" id="GO:0006900">
    <property type="term" value="P:vesicle budding from membrane"/>
    <property type="evidence" value="ECO:0007669"/>
    <property type="project" value="TreeGrafter"/>
</dbReference>
<keyword evidence="3" id="KW-1185">Reference proteome</keyword>
<dbReference type="Pfam" id="PF03357">
    <property type="entry name" value="Snf7"/>
    <property type="match status" value="1"/>
</dbReference>
<sequence length="452" mass="51691">MTSQSSVRDMLRKEEVRTALWNTVLPTTREVDPVLWDSVVELVEEKILAYLKECPRQQAKKEELEVNVGEKEGPPASFDQVISYLIDTKVLIPVGVFQLEKVAVRETCTNFVQSVLSSTVNYSFGLLKQTCKPVLRWWTDWGDDAASTVLTHKCLLEVLVNKLWCFVEEQRETHIGGRFLVQELCSVFSGDEVLCHRSLYALVQQGKAVVYEVEKDVFGVKFGPDLSIKEFDKNIFSLILQITRLERHIDSLNLKLSKVEESLSTCAKRMSSLKRKSSGSQSYMDEKRKGIQLLRIRKFLESSIDRSYQQLSNLNEILYSSEATELSQQAAQVLKLGRDAMNSLKEDQGLDMKEVDDVLLDLQEHMEDQQEIDDILAGSIMTNSDEMTSELEEDLNVLEASIEEKETRQQREASESPKVNVAKTITLPTFQREDVKEEKENRPFSYMLPSHS</sequence>
<accession>M2XSK2</accession>
<dbReference type="Proteomes" id="UP000030680">
    <property type="component" value="Unassembled WGS sequence"/>
</dbReference>
<dbReference type="STRING" id="130081.M2XSK2"/>
<dbReference type="GO" id="GO:0032511">
    <property type="term" value="P:late endosome to vacuole transport via multivesicular body sorting pathway"/>
    <property type="evidence" value="ECO:0007669"/>
    <property type="project" value="TreeGrafter"/>
</dbReference>
<organism evidence="2 3">
    <name type="scientific">Galdieria sulphuraria</name>
    <name type="common">Red alga</name>
    <dbReference type="NCBI Taxonomy" id="130081"/>
    <lineage>
        <taxon>Eukaryota</taxon>
        <taxon>Rhodophyta</taxon>
        <taxon>Bangiophyceae</taxon>
        <taxon>Galdieriales</taxon>
        <taxon>Galdieriaceae</taxon>
        <taxon>Galdieria</taxon>
    </lineage>
</organism>
<dbReference type="GO" id="GO:0005771">
    <property type="term" value="C:multivesicular body"/>
    <property type="evidence" value="ECO:0007669"/>
    <property type="project" value="TreeGrafter"/>
</dbReference>